<dbReference type="InterPro" id="IPR022159">
    <property type="entry name" value="STIP/TFIP11_N"/>
</dbReference>
<dbReference type="SMART" id="SM00443">
    <property type="entry name" value="G_patch"/>
    <property type="match status" value="1"/>
</dbReference>
<organism evidence="4 5">
    <name type="scientific">Porites evermanni</name>
    <dbReference type="NCBI Taxonomy" id="104178"/>
    <lineage>
        <taxon>Eukaryota</taxon>
        <taxon>Metazoa</taxon>
        <taxon>Cnidaria</taxon>
        <taxon>Anthozoa</taxon>
        <taxon>Hexacorallia</taxon>
        <taxon>Scleractinia</taxon>
        <taxon>Fungiina</taxon>
        <taxon>Poritidae</taxon>
        <taxon>Porites</taxon>
    </lineage>
</organism>
<feature type="region of interest" description="Disordered" evidence="2">
    <location>
        <begin position="187"/>
        <end position="216"/>
    </location>
</feature>
<dbReference type="InterPro" id="IPR045211">
    <property type="entry name" value="TFP11/STIP/Ntr1"/>
</dbReference>
<name>A0ABN8QZC7_9CNID</name>
<reference evidence="4 5" key="1">
    <citation type="submission" date="2022-05" db="EMBL/GenBank/DDBJ databases">
        <authorList>
            <consortium name="Genoscope - CEA"/>
            <person name="William W."/>
        </authorList>
    </citation>
    <scope>NUCLEOTIDE SEQUENCE [LARGE SCALE GENOMIC DNA]</scope>
</reference>
<keyword evidence="5" id="KW-1185">Reference proteome</keyword>
<sequence length="373" mass="41839">MDDDVEVEDFEITDRDLMEGLGLGFRRHRMTKEEAIYGMWAERDSDDDEGPRGYSKKRKKDYTKPLNFVSGGIVQKGKDKNLDDDDTASVGSSASERGPGSGRSSPVVKDKKLFKSTGIKKDVSSLGSQAFANKVRKAGKDIGSWEKHTKGIGMKLLQQMGYEPGKGLGKEGQGIVLPVEAFKREGRGALGSYGPERTKKAQELRPHYDEEEEEDEKFREQLQQWKKTDEGYSKPKYVYKTADEVKASGGSKKGPSISLKHSKIKVVDMTGPETKILTGYGSLAQQHAKPGEVPPTTLVRDTEAAFSMPELTYNLNLLIDMAETDIIQADRQLKYERDLVVNLKHEEEKLTAVLEREEKDIKRLMDVINMIDR</sequence>
<dbReference type="Pfam" id="PF01585">
    <property type="entry name" value="G-patch"/>
    <property type="match status" value="1"/>
</dbReference>
<feature type="compositionally biased region" description="Low complexity" evidence="2">
    <location>
        <begin position="91"/>
        <end position="106"/>
    </location>
</feature>
<dbReference type="PROSITE" id="PS50174">
    <property type="entry name" value="G_PATCH"/>
    <property type="match status" value="1"/>
</dbReference>
<dbReference type="InterPro" id="IPR000467">
    <property type="entry name" value="G_patch_dom"/>
</dbReference>
<evidence type="ECO:0000256" key="1">
    <source>
        <dbReference type="SAM" id="Coils"/>
    </source>
</evidence>
<gene>
    <name evidence="4" type="ORF">PEVE_00007727</name>
</gene>
<evidence type="ECO:0000256" key="2">
    <source>
        <dbReference type="SAM" id="MobiDB-lite"/>
    </source>
</evidence>
<evidence type="ECO:0000259" key="3">
    <source>
        <dbReference type="PROSITE" id="PS50174"/>
    </source>
</evidence>
<protein>
    <recommendedName>
        <fullName evidence="3">G-patch domain-containing protein</fullName>
    </recommendedName>
</protein>
<dbReference type="EMBL" id="CALNXI010001516">
    <property type="protein sequence ID" value="CAH3171165.1"/>
    <property type="molecule type" value="Genomic_DNA"/>
</dbReference>
<dbReference type="PANTHER" id="PTHR23329">
    <property type="entry name" value="TUFTELIN-INTERACTING PROTEIN 11-RELATED"/>
    <property type="match status" value="1"/>
</dbReference>
<feature type="coiled-coil region" evidence="1">
    <location>
        <begin position="340"/>
        <end position="367"/>
    </location>
</feature>
<comment type="caution">
    <text evidence="4">The sequence shown here is derived from an EMBL/GenBank/DDBJ whole genome shotgun (WGS) entry which is preliminary data.</text>
</comment>
<dbReference type="PANTHER" id="PTHR23329:SF1">
    <property type="entry name" value="TUFTELIN-INTERACTING PROTEIN 11"/>
    <property type="match status" value="1"/>
</dbReference>
<evidence type="ECO:0000313" key="4">
    <source>
        <dbReference type="EMBL" id="CAH3171165.1"/>
    </source>
</evidence>
<proteinExistence type="predicted"/>
<feature type="region of interest" description="Disordered" evidence="2">
    <location>
        <begin position="41"/>
        <end position="113"/>
    </location>
</feature>
<accession>A0ABN8QZC7</accession>
<feature type="compositionally biased region" description="Basic and acidic residues" evidence="2">
    <location>
        <begin position="196"/>
        <end position="208"/>
    </location>
</feature>
<keyword evidence="1" id="KW-0175">Coiled coil</keyword>
<evidence type="ECO:0000313" key="5">
    <source>
        <dbReference type="Proteomes" id="UP001159427"/>
    </source>
</evidence>
<dbReference type="Pfam" id="PF12457">
    <property type="entry name" value="TIP_N"/>
    <property type="match status" value="1"/>
</dbReference>
<dbReference type="Proteomes" id="UP001159427">
    <property type="component" value="Unassembled WGS sequence"/>
</dbReference>
<feature type="domain" description="G-patch" evidence="3">
    <location>
        <begin position="149"/>
        <end position="195"/>
    </location>
</feature>